<dbReference type="VEuPathDB" id="VectorBase:ADAC009187"/>
<name>W5J748_ANODA</name>
<accession>W5J748</accession>
<dbReference type="Proteomes" id="UP000000673">
    <property type="component" value="Unassembled WGS sequence"/>
</dbReference>
<reference evidence="2" key="2">
    <citation type="submission" date="2010-05" db="EMBL/GenBank/DDBJ databases">
        <authorList>
            <person name="Almeida L.G."/>
            <person name="Nicolas M.F."/>
            <person name="Souza R.C."/>
            <person name="Vasconcelos A.T.R."/>
        </authorList>
    </citation>
    <scope>NUCLEOTIDE SEQUENCE</scope>
</reference>
<dbReference type="EnsemblMetazoa" id="ADAC009187-RA">
    <property type="protein sequence ID" value="ADAC009187-PA"/>
    <property type="gene ID" value="ADAC009187"/>
</dbReference>
<reference evidence="2" key="3">
    <citation type="journal article" date="2013" name="Nucleic Acids Res.">
        <title>The genome of Anopheles darlingi, the main neotropical malaria vector.</title>
        <authorList>
            <person name="Marinotti O."/>
            <person name="Cerqueira G.C."/>
            <person name="de Almeida L.G."/>
            <person name="Ferro M.I."/>
            <person name="Loreto E.L."/>
            <person name="Zaha A."/>
            <person name="Teixeira S.M."/>
            <person name="Wespiser A.R."/>
            <person name="Almeida E Silva A."/>
            <person name="Schlindwein A.D."/>
            <person name="Pacheco A.C."/>
            <person name="Silva A.L."/>
            <person name="Graveley B.R."/>
            <person name="Walenz B.P."/>
            <person name="Lima Bde A."/>
            <person name="Ribeiro C.A."/>
            <person name="Nunes-Silva C.G."/>
            <person name="de Carvalho C.R."/>
            <person name="Soares C.M."/>
            <person name="de Menezes C.B."/>
            <person name="Matiolli C."/>
            <person name="Caffrey D."/>
            <person name="Araujo D.A."/>
            <person name="de Oliveira D.M."/>
            <person name="Golenbock D."/>
            <person name="Grisard E.C."/>
            <person name="Fantinatti-Garboggini F."/>
            <person name="de Carvalho F.M."/>
            <person name="Barcellos F.G."/>
            <person name="Prosdocimi F."/>
            <person name="May G."/>
            <person name="Azevedo Junior G.M."/>
            <person name="Guimaraes G.M."/>
            <person name="Goldman G.H."/>
            <person name="Padilha I.Q."/>
            <person name="Batista Jda S."/>
            <person name="Ferro J.A."/>
            <person name="Ribeiro J.M."/>
            <person name="Fietto J.L."/>
            <person name="Dabbas K.M."/>
            <person name="Cerdeira L."/>
            <person name="Agnez-Lima L.F."/>
            <person name="Brocchi M."/>
            <person name="de Carvalho M.O."/>
            <person name="Teixeira Mde M."/>
            <person name="Diniz Maia Mde M."/>
            <person name="Goldman M.H."/>
            <person name="Cruz Schneider M.P."/>
            <person name="Felipe M.S."/>
            <person name="Hungria M."/>
            <person name="Nicolas M.F."/>
            <person name="Pereira M."/>
            <person name="Montes M.A."/>
            <person name="Cantao M.E."/>
            <person name="Vincentz M."/>
            <person name="Rafael M.S."/>
            <person name="Silverman N."/>
            <person name="Stoco P.H."/>
            <person name="Souza R.C."/>
            <person name="Vicentini R."/>
            <person name="Gazzinelli R.T."/>
            <person name="Neves Rde O."/>
            <person name="Silva R."/>
            <person name="Astolfi-Filho S."/>
            <person name="Maciel T.E."/>
            <person name="Urmenyi T.P."/>
            <person name="Tadei W.P."/>
            <person name="Camargo E.P."/>
            <person name="de Vasconcelos A.T."/>
        </authorList>
    </citation>
    <scope>NUCLEOTIDE SEQUENCE</scope>
</reference>
<keyword evidence="4" id="KW-1185">Reference proteome</keyword>
<protein>
    <submittedName>
        <fullName evidence="2 3">Uncharacterized protein</fullName>
    </submittedName>
</protein>
<proteinExistence type="predicted"/>
<evidence type="ECO:0000313" key="3">
    <source>
        <dbReference type="EnsemblMetazoa" id="ADAC009187-PA"/>
    </source>
</evidence>
<sequence>MASNIFGAQVVGPRAIEAVIEGLTFWEVANPQTEHLSEILIQFPNEAQNLSASGLAAAELAPSRPENLASETGSLGCGEP</sequence>
<organism evidence="2">
    <name type="scientific">Anopheles darlingi</name>
    <name type="common">Mosquito</name>
    <dbReference type="NCBI Taxonomy" id="43151"/>
    <lineage>
        <taxon>Eukaryota</taxon>
        <taxon>Metazoa</taxon>
        <taxon>Ecdysozoa</taxon>
        <taxon>Arthropoda</taxon>
        <taxon>Hexapoda</taxon>
        <taxon>Insecta</taxon>
        <taxon>Pterygota</taxon>
        <taxon>Neoptera</taxon>
        <taxon>Endopterygota</taxon>
        <taxon>Diptera</taxon>
        <taxon>Nematocera</taxon>
        <taxon>Culicoidea</taxon>
        <taxon>Culicidae</taxon>
        <taxon>Anophelinae</taxon>
        <taxon>Anopheles</taxon>
    </lineage>
</organism>
<reference evidence="3" key="4">
    <citation type="submission" date="2015-06" db="UniProtKB">
        <authorList>
            <consortium name="EnsemblMetazoa"/>
        </authorList>
    </citation>
    <scope>IDENTIFICATION</scope>
</reference>
<evidence type="ECO:0000256" key="1">
    <source>
        <dbReference type="SAM" id="MobiDB-lite"/>
    </source>
</evidence>
<dbReference type="EMBL" id="ADMH02002097">
    <property type="protein sequence ID" value="ETN59218.1"/>
    <property type="molecule type" value="Genomic_DNA"/>
</dbReference>
<feature type="region of interest" description="Disordered" evidence="1">
    <location>
        <begin position="61"/>
        <end position="80"/>
    </location>
</feature>
<gene>
    <name evidence="2" type="ORF">AND_009187</name>
</gene>
<dbReference type="AlphaFoldDB" id="W5J748"/>
<dbReference type="HOGENOM" id="CLU_2591710_0_0_1"/>
<reference evidence="2 4" key="1">
    <citation type="journal article" date="2010" name="BMC Genomics">
        <title>Combination of measures distinguishes pre-miRNAs from other stem-loops in the genome of the newly sequenced Anopheles darlingi.</title>
        <authorList>
            <person name="Mendes N.D."/>
            <person name="Freitas A.T."/>
            <person name="Vasconcelos A.T."/>
            <person name="Sagot M.F."/>
        </authorList>
    </citation>
    <scope>NUCLEOTIDE SEQUENCE</scope>
</reference>
<evidence type="ECO:0000313" key="4">
    <source>
        <dbReference type="Proteomes" id="UP000000673"/>
    </source>
</evidence>
<evidence type="ECO:0000313" key="2">
    <source>
        <dbReference type="EMBL" id="ETN59218.1"/>
    </source>
</evidence>